<dbReference type="Gene3D" id="1.10.260.40">
    <property type="entry name" value="lambda repressor-like DNA-binding domains"/>
    <property type="match status" value="1"/>
</dbReference>
<dbReference type="PANTHER" id="PTHR30146:SF148">
    <property type="entry name" value="HTH-TYPE TRANSCRIPTIONAL REPRESSOR PURR-RELATED"/>
    <property type="match status" value="1"/>
</dbReference>
<protein>
    <submittedName>
        <fullName evidence="6">LacI family transcriptional regulator</fullName>
    </submittedName>
</protein>
<keyword evidence="1" id="KW-0678">Repressor</keyword>
<dbReference type="SUPFAM" id="SSF53822">
    <property type="entry name" value="Periplasmic binding protein-like I"/>
    <property type="match status" value="1"/>
</dbReference>
<dbReference type="InterPro" id="IPR000843">
    <property type="entry name" value="HTH_LacI"/>
</dbReference>
<dbReference type="OrthoDB" id="199978at2"/>
<proteinExistence type="predicted"/>
<dbReference type="InterPro" id="IPR046335">
    <property type="entry name" value="LacI/GalR-like_sensor"/>
</dbReference>
<dbReference type="Pfam" id="PF00356">
    <property type="entry name" value="LacI"/>
    <property type="match status" value="1"/>
</dbReference>
<name>A0A556QSB2_9BACT</name>
<dbReference type="GO" id="GO:0003700">
    <property type="term" value="F:DNA-binding transcription factor activity"/>
    <property type="evidence" value="ECO:0007669"/>
    <property type="project" value="TreeGrafter"/>
</dbReference>
<dbReference type="InterPro" id="IPR028082">
    <property type="entry name" value="Peripla_BP_I"/>
</dbReference>
<comment type="caution">
    <text evidence="6">The sequence shown here is derived from an EMBL/GenBank/DDBJ whole genome shotgun (WGS) entry which is preliminary data.</text>
</comment>
<dbReference type="GO" id="GO:0000976">
    <property type="term" value="F:transcription cis-regulatory region binding"/>
    <property type="evidence" value="ECO:0007669"/>
    <property type="project" value="TreeGrafter"/>
</dbReference>
<organism evidence="6 7">
    <name type="scientific">Rariglobus hedericola</name>
    <dbReference type="NCBI Taxonomy" id="2597822"/>
    <lineage>
        <taxon>Bacteria</taxon>
        <taxon>Pseudomonadati</taxon>
        <taxon>Verrucomicrobiota</taxon>
        <taxon>Opitutia</taxon>
        <taxon>Opitutales</taxon>
        <taxon>Opitutaceae</taxon>
        <taxon>Rariglobus</taxon>
    </lineage>
</organism>
<sequence>MAGRTNMRQIATAAGVSVATVSMALRNSEKITPETREKVRAAAAQLNYRPDPLIAALSGRRREQSPASIDIIAYITAYPTKEGWRENRFSPAAYEGACARASQRGYRIEHFWLRDAHMTTRRLTHILRSRGILGVCLAPFPDVVPQFQFPWDEFCCAAIGYTMRRPAIHRACPHQFQGMQLALSTLRLRGYKRIGVALGKRVSKIVAHNWIAAVLMHQYEHGRSSATCLIYEESDRVELTGWMRDNKPDAMIVSDIALLEWFSDLGISIPSDLAVVPLERYPGYACLDQKPHMVGAAAIDMIIGMIQRNETGLPSDPKTVMVEGSWTEGPSVKPVA</sequence>
<keyword evidence="4" id="KW-0804">Transcription</keyword>
<evidence type="ECO:0000256" key="1">
    <source>
        <dbReference type="ARBA" id="ARBA00022491"/>
    </source>
</evidence>
<dbReference type="CDD" id="cd01392">
    <property type="entry name" value="HTH_LacI"/>
    <property type="match status" value="1"/>
</dbReference>
<dbReference type="SUPFAM" id="SSF47413">
    <property type="entry name" value="lambda repressor-like DNA-binding domains"/>
    <property type="match status" value="1"/>
</dbReference>
<gene>
    <name evidence="6" type="ORF">FPL22_09560</name>
</gene>
<dbReference type="Pfam" id="PF13377">
    <property type="entry name" value="Peripla_BP_3"/>
    <property type="match status" value="1"/>
</dbReference>
<dbReference type="InterPro" id="IPR010982">
    <property type="entry name" value="Lambda_DNA-bd_dom_sf"/>
</dbReference>
<dbReference type="EMBL" id="VMBG01000001">
    <property type="protein sequence ID" value="TSJ79513.1"/>
    <property type="molecule type" value="Genomic_DNA"/>
</dbReference>
<evidence type="ECO:0000313" key="7">
    <source>
        <dbReference type="Proteomes" id="UP000315648"/>
    </source>
</evidence>
<evidence type="ECO:0000256" key="2">
    <source>
        <dbReference type="ARBA" id="ARBA00023015"/>
    </source>
</evidence>
<dbReference type="PANTHER" id="PTHR30146">
    <property type="entry name" value="LACI-RELATED TRANSCRIPTIONAL REPRESSOR"/>
    <property type="match status" value="1"/>
</dbReference>
<evidence type="ECO:0000256" key="3">
    <source>
        <dbReference type="ARBA" id="ARBA00023125"/>
    </source>
</evidence>
<reference evidence="6 7" key="1">
    <citation type="submission" date="2019-07" db="EMBL/GenBank/DDBJ databases">
        <title>Description of 53C-WASEF.</title>
        <authorList>
            <person name="Pitt A."/>
            <person name="Hahn M.W."/>
        </authorList>
    </citation>
    <scope>NUCLEOTIDE SEQUENCE [LARGE SCALE GENOMIC DNA]</scope>
    <source>
        <strain evidence="6 7">53C-WASEF</strain>
    </source>
</reference>
<keyword evidence="2" id="KW-0805">Transcription regulation</keyword>
<dbReference type="Proteomes" id="UP000315648">
    <property type="component" value="Unassembled WGS sequence"/>
</dbReference>
<dbReference type="Gene3D" id="3.40.50.2300">
    <property type="match status" value="2"/>
</dbReference>
<keyword evidence="3" id="KW-0238">DNA-binding</keyword>
<keyword evidence="7" id="KW-1185">Reference proteome</keyword>
<feature type="domain" description="HTH lacI-type" evidence="5">
    <location>
        <begin position="5"/>
        <end position="59"/>
    </location>
</feature>
<dbReference type="PROSITE" id="PS50932">
    <property type="entry name" value="HTH_LACI_2"/>
    <property type="match status" value="1"/>
</dbReference>
<evidence type="ECO:0000259" key="5">
    <source>
        <dbReference type="PROSITE" id="PS50932"/>
    </source>
</evidence>
<dbReference type="SMART" id="SM00354">
    <property type="entry name" value="HTH_LACI"/>
    <property type="match status" value="1"/>
</dbReference>
<evidence type="ECO:0000313" key="6">
    <source>
        <dbReference type="EMBL" id="TSJ79513.1"/>
    </source>
</evidence>
<evidence type="ECO:0000256" key="4">
    <source>
        <dbReference type="ARBA" id="ARBA00023163"/>
    </source>
</evidence>
<accession>A0A556QSB2</accession>
<dbReference type="AlphaFoldDB" id="A0A556QSB2"/>